<sequence length="361" mass="40122">MSTKRFSKIVGSGSYIPTVQVKNEHFLNHEFFEPNGQKIETSSEVIIEKFKDITGITERKYASDDQVNSDLAYLAAKDALESSKIDKESLDYIIVAHNFGDVKPNSTLTNQLPSLAAKVKNLLQIENPKTIAYDVLFGCPGWIQCMIQANYYIKSGDAQRVLVIGSETLSRVCDPHDRDSMIYSDGAGAAILEACEAEEASGILSHAMRTDTISEAFFLRADISDNPDFAGNSNSLFIKMYGRKIYEYAISNVPGVVKECIDKAGLDIKDIKKILIHQANEKMDEAIAKRLFRLYQEKTVPKNIMPMIIKEMGNNSVGTVPILYDQISKGKLEDHKLNEGDYIVFASVGAGMSINAFLYKV</sequence>
<gene>
    <name evidence="5" type="ORF">ALGA_2452</name>
</gene>
<organism evidence="5 6">
    <name type="scientific">Labilibaculum antarcticum</name>
    <dbReference type="NCBI Taxonomy" id="1717717"/>
    <lineage>
        <taxon>Bacteria</taxon>
        <taxon>Pseudomonadati</taxon>
        <taxon>Bacteroidota</taxon>
        <taxon>Bacteroidia</taxon>
        <taxon>Marinilabiliales</taxon>
        <taxon>Marinifilaceae</taxon>
        <taxon>Labilibaculum</taxon>
    </lineage>
</organism>
<name>A0A1Y1CKD1_9BACT</name>
<dbReference type="AlphaFoldDB" id="A0A1Y1CKD1"/>
<evidence type="ECO:0000313" key="6">
    <source>
        <dbReference type="Proteomes" id="UP000218267"/>
    </source>
</evidence>
<reference evidence="5 6" key="1">
    <citation type="journal article" date="2018" name="Mar. Genomics">
        <title>Complete genome sequence of Marinifilaceae bacterium strain SPP2, isolated from the Antarctic marine sediment.</title>
        <authorList>
            <person name="Watanabe M."/>
            <person name="Kojima H."/>
            <person name="Fukui M."/>
        </authorList>
    </citation>
    <scope>NUCLEOTIDE SEQUENCE [LARGE SCALE GENOMIC DNA]</scope>
    <source>
        <strain evidence="5 6">SPP2</strain>
    </source>
</reference>
<dbReference type="InterPro" id="IPR013747">
    <property type="entry name" value="ACP_syn_III_C"/>
</dbReference>
<evidence type="ECO:0000259" key="4">
    <source>
        <dbReference type="Pfam" id="PF08545"/>
    </source>
</evidence>
<evidence type="ECO:0000259" key="3">
    <source>
        <dbReference type="Pfam" id="PF08541"/>
    </source>
</evidence>
<dbReference type="Pfam" id="PF08541">
    <property type="entry name" value="ACP_syn_III_C"/>
    <property type="match status" value="1"/>
</dbReference>
<evidence type="ECO:0000256" key="1">
    <source>
        <dbReference type="ARBA" id="ARBA00022679"/>
    </source>
</evidence>
<protein>
    <submittedName>
        <fullName evidence="5">3-oxoacyl-[acyl-carrier-protein] synthase-3</fullName>
    </submittedName>
</protein>
<dbReference type="SUPFAM" id="SSF53901">
    <property type="entry name" value="Thiolase-like"/>
    <property type="match status" value="1"/>
</dbReference>
<dbReference type="PANTHER" id="PTHR34069">
    <property type="entry name" value="3-OXOACYL-[ACYL-CARRIER-PROTEIN] SYNTHASE 3"/>
    <property type="match status" value="1"/>
</dbReference>
<evidence type="ECO:0000313" key="5">
    <source>
        <dbReference type="EMBL" id="BAX80774.1"/>
    </source>
</evidence>
<evidence type="ECO:0000256" key="2">
    <source>
        <dbReference type="ARBA" id="ARBA00023315"/>
    </source>
</evidence>
<dbReference type="Proteomes" id="UP000218267">
    <property type="component" value="Chromosome"/>
</dbReference>
<dbReference type="CDD" id="cd00830">
    <property type="entry name" value="KAS_III"/>
    <property type="match status" value="1"/>
</dbReference>
<proteinExistence type="predicted"/>
<reference evidence="6" key="2">
    <citation type="journal article" date="2020" name="Antonie Van Leeuwenhoek">
        <title>Labilibaculum antarcticum sp. nov., a novel facultative anaerobic, psychrotorelant bacterium isolated from marine sediment of Antarctica.</title>
        <authorList>
            <person name="Watanabe M."/>
            <person name="Kojima H."/>
            <person name="Fukui M."/>
        </authorList>
    </citation>
    <scope>NUCLEOTIDE SEQUENCE [LARGE SCALE GENOMIC DNA]</scope>
    <source>
        <strain evidence="6">SPP2</strain>
    </source>
</reference>
<feature type="domain" description="Beta-ketoacyl-[acyl-carrier-protein] synthase III C-terminal" evidence="3">
    <location>
        <begin position="262"/>
        <end position="360"/>
    </location>
</feature>
<dbReference type="Gene3D" id="3.40.47.10">
    <property type="match status" value="2"/>
</dbReference>
<feature type="domain" description="Beta-ketoacyl-[acyl-carrier-protein] synthase III N-terminal" evidence="4">
    <location>
        <begin position="133"/>
        <end position="211"/>
    </location>
</feature>
<dbReference type="GO" id="GO:0004315">
    <property type="term" value="F:3-oxoacyl-[acyl-carrier-protein] synthase activity"/>
    <property type="evidence" value="ECO:0007669"/>
    <property type="project" value="InterPro"/>
</dbReference>
<dbReference type="OrthoDB" id="5171393at2"/>
<dbReference type="InterPro" id="IPR013751">
    <property type="entry name" value="ACP_syn_III_N"/>
</dbReference>
<dbReference type="EMBL" id="AP018042">
    <property type="protein sequence ID" value="BAX80774.1"/>
    <property type="molecule type" value="Genomic_DNA"/>
</dbReference>
<dbReference type="RefSeq" id="WP_096429616.1">
    <property type="nucleotide sequence ID" value="NZ_AP018042.1"/>
</dbReference>
<keyword evidence="6" id="KW-1185">Reference proteome</keyword>
<dbReference type="KEGG" id="mbas:ALGA_2452"/>
<keyword evidence="1" id="KW-0808">Transferase</keyword>
<dbReference type="Pfam" id="PF08545">
    <property type="entry name" value="ACP_syn_III"/>
    <property type="match status" value="1"/>
</dbReference>
<dbReference type="PANTHER" id="PTHR34069:SF2">
    <property type="entry name" value="BETA-KETOACYL-[ACYL-CARRIER-PROTEIN] SYNTHASE III"/>
    <property type="match status" value="1"/>
</dbReference>
<dbReference type="GO" id="GO:0044550">
    <property type="term" value="P:secondary metabolite biosynthetic process"/>
    <property type="evidence" value="ECO:0007669"/>
    <property type="project" value="TreeGrafter"/>
</dbReference>
<accession>A0A1Y1CKD1</accession>
<dbReference type="GO" id="GO:0006633">
    <property type="term" value="P:fatty acid biosynthetic process"/>
    <property type="evidence" value="ECO:0007669"/>
    <property type="project" value="InterPro"/>
</dbReference>
<keyword evidence="2" id="KW-0012">Acyltransferase</keyword>
<dbReference type="InterPro" id="IPR016039">
    <property type="entry name" value="Thiolase-like"/>
</dbReference>